<dbReference type="SUPFAM" id="SSF49584">
    <property type="entry name" value="Periplasmic chaperone C-domain"/>
    <property type="match status" value="1"/>
</dbReference>
<dbReference type="EMBL" id="QRBF01000003">
    <property type="protein sequence ID" value="RDS84386.1"/>
    <property type="molecule type" value="Genomic_DNA"/>
</dbReference>
<keyword evidence="13" id="KW-1185">Reference proteome</keyword>
<comment type="similarity">
    <text evidence="2 8">Belongs to the periplasmic pilus chaperone family.</text>
</comment>
<name>A0A370X7Q1_9GAMM</name>
<evidence type="ECO:0000256" key="1">
    <source>
        <dbReference type="ARBA" id="ARBA00004418"/>
    </source>
</evidence>
<evidence type="ECO:0000256" key="9">
    <source>
        <dbReference type="SAM" id="SignalP"/>
    </source>
</evidence>
<evidence type="ECO:0000256" key="2">
    <source>
        <dbReference type="ARBA" id="ARBA00007399"/>
    </source>
</evidence>
<keyword evidence="6 8" id="KW-0143">Chaperone</keyword>
<gene>
    <name evidence="12" type="ORF">DWU99_10520</name>
</gene>
<comment type="subcellular location">
    <subcellularLocation>
        <location evidence="1 8">Periplasm</location>
    </subcellularLocation>
</comment>
<dbReference type="PRINTS" id="PR00969">
    <property type="entry name" value="CHAPERONPILI"/>
</dbReference>
<proteinExistence type="inferred from homology"/>
<dbReference type="InterPro" id="IPR016147">
    <property type="entry name" value="Pili_assmbl_chaperone_N"/>
</dbReference>
<dbReference type="InterPro" id="IPR016148">
    <property type="entry name" value="Pili_assmbl_chaperone_C"/>
</dbReference>
<keyword evidence="5" id="KW-0574">Periplasm</keyword>
<evidence type="ECO:0000259" key="11">
    <source>
        <dbReference type="Pfam" id="PF02753"/>
    </source>
</evidence>
<dbReference type="PANTHER" id="PTHR30251">
    <property type="entry name" value="PILUS ASSEMBLY CHAPERONE"/>
    <property type="match status" value="1"/>
</dbReference>
<keyword evidence="4 9" id="KW-0732">Signal</keyword>
<dbReference type="InterPro" id="IPR008962">
    <property type="entry name" value="PapD-like_sf"/>
</dbReference>
<dbReference type="Gene3D" id="2.60.40.10">
    <property type="entry name" value="Immunoglobulins"/>
    <property type="match status" value="2"/>
</dbReference>
<evidence type="ECO:0000256" key="5">
    <source>
        <dbReference type="ARBA" id="ARBA00022764"/>
    </source>
</evidence>
<dbReference type="SUPFAM" id="SSF49354">
    <property type="entry name" value="PapD-like"/>
    <property type="match status" value="1"/>
</dbReference>
<evidence type="ECO:0000256" key="3">
    <source>
        <dbReference type="ARBA" id="ARBA00022558"/>
    </source>
</evidence>
<evidence type="ECO:0000256" key="8">
    <source>
        <dbReference type="RuleBase" id="RU003918"/>
    </source>
</evidence>
<evidence type="ECO:0000256" key="7">
    <source>
        <dbReference type="ARBA" id="ARBA00023319"/>
    </source>
</evidence>
<dbReference type="PROSITE" id="PS00635">
    <property type="entry name" value="PILI_CHAPERONE"/>
    <property type="match status" value="1"/>
</dbReference>
<protein>
    <recommendedName>
        <fullName evidence="14">Molecular chaperone</fullName>
    </recommendedName>
</protein>
<sequence>MLFSNLARLFAATCLMALFCAPVQADIVINGTRVIYPAKEREVTVQLTNDEKTDPRLVRAWIDDGDTSKTPDQIDVPFTLTPPMFRLDAGKGQALRVIYTKSDYHGKPLPADKESVFWLNVLAVPPKPAGKASENTVQFAFRTRIKLFFRPDGLAGQPDAAPRQLKWKLVSDGAAQALEVYNPSAYHISFSKIALVVDGKDIKSDAPPMLAPGSTGRYVLKDFSGKTDATSEVHFSAVDDYGSEQNYTAKLQWH</sequence>
<evidence type="ECO:0000313" key="13">
    <source>
        <dbReference type="Proteomes" id="UP000255334"/>
    </source>
</evidence>
<dbReference type="InterPro" id="IPR001829">
    <property type="entry name" value="Pili_assmbl_chaperone_bac"/>
</dbReference>
<feature type="signal peptide" evidence="9">
    <location>
        <begin position="1"/>
        <end position="25"/>
    </location>
</feature>
<dbReference type="Pfam" id="PF02753">
    <property type="entry name" value="PapD_C"/>
    <property type="match status" value="1"/>
</dbReference>
<evidence type="ECO:0000259" key="10">
    <source>
        <dbReference type="Pfam" id="PF00345"/>
    </source>
</evidence>
<dbReference type="PANTHER" id="PTHR30251:SF2">
    <property type="entry name" value="FIMBRIAL CHAPERONE YADV-RELATED"/>
    <property type="match status" value="1"/>
</dbReference>
<organism evidence="12 13">
    <name type="scientific">Dyella psychrodurans</name>
    <dbReference type="NCBI Taxonomy" id="1927960"/>
    <lineage>
        <taxon>Bacteria</taxon>
        <taxon>Pseudomonadati</taxon>
        <taxon>Pseudomonadota</taxon>
        <taxon>Gammaproteobacteria</taxon>
        <taxon>Lysobacterales</taxon>
        <taxon>Rhodanobacteraceae</taxon>
        <taxon>Dyella</taxon>
    </lineage>
</organism>
<feature type="domain" description="Pili assembly chaperone C-terminal" evidence="11">
    <location>
        <begin position="180"/>
        <end position="245"/>
    </location>
</feature>
<dbReference type="InterPro" id="IPR018046">
    <property type="entry name" value="Pili_assmbl_chaperone_CS"/>
</dbReference>
<evidence type="ECO:0000256" key="6">
    <source>
        <dbReference type="ARBA" id="ARBA00023186"/>
    </source>
</evidence>
<dbReference type="InterPro" id="IPR036316">
    <property type="entry name" value="Pili_assmbl_chap_C_dom_sf"/>
</dbReference>
<evidence type="ECO:0008006" key="14">
    <source>
        <dbReference type="Google" id="ProtNLM"/>
    </source>
</evidence>
<evidence type="ECO:0000256" key="4">
    <source>
        <dbReference type="ARBA" id="ARBA00022729"/>
    </source>
</evidence>
<keyword evidence="7" id="KW-0393">Immunoglobulin domain</keyword>
<feature type="domain" description="Pili assembly chaperone N-terminal" evidence="10">
    <location>
        <begin position="27"/>
        <end position="154"/>
    </location>
</feature>
<feature type="chain" id="PRO_5017026280" description="Molecular chaperone" evidence="9">
    <location>
        <begin position="26"/>
        <end position="254"/>
    </location>
</feature>
<evidence type="ECO:0000313" key="12">
    <source>
        <dbReference type="EMBL" id="RDS84386.1"/>
    </source>
</evidence>
<dbReference type="OrthoDB" id="9131059at2"/>
<dbReference type="GO" id="GO:0030288">
    <property type="term" value="C:outer membrane-bounded periplasmic space"/>
    <property type="evidence" value="ECO:0007669"/>
    <property type="project" value="InterPro"/>
</dbReference>
<dbReference type="AlphaFoldDB" id="A0A370X7Q1"/>
<dbReference type="InterPro" id="IPR013783">
    <property type="entry name" value="Ig-like_fold"/>
</dbReference>
<keyword evidence="3" id="KW-1029">Fimbrium biogenesis</keyword>
<dbReference type="Proteomes" id="UP000255334">
    <property type="component" value="Unassembled WGS sequence"/>
</dbReference>
<dbReference type="GO" id="GO:0071555">
    <property type="term" value="P:cell wall organization"/>
    <property type="evidence" value="ECO:0007669"/>
    <property type="project" value="InterPro"/>
</dbReference>
<accession>A0A370X7Q1</accession>
<dbReference type="InterPro" id="IPR050643">
    <property type="entry name" value="Periplasmic_pilus_chap"/>
</dbReference>
<dbReference type="Pfam" id="PF00345">
    <property type="entry name" value="PapD_N"/>
    <property type="match status" value="1"/>
</dbReference>
<reference evidence="12 13" key="1">
    <citation type="submission" date="2018-07" db="EMBL/GenBank/DDBJ databases">
        <title>Dyella monticola sp. nov. and Dyella psychrodurans sp. nov. isolated from monsoon evergreen broad-leaved forest soil of Dinghu Mountain, China.</title>
        <authorList>
            <person name="Gao Z."/>
            <person name="Qiu L."/>
        </authorList>
    </citation>
    <scope>NUCLEOTIDE SEQUENCE [LARGE SCALE GENOMIC DNA]</scope>
    <source>
        <strain evidence="12 13">4MSK11</strain>
    </source>
</reference>
<dbReference type="FunFam" id="2.60.40.10:FF:000458">
    <property type="entry name" value="Molecular chaperone FimC"/>
    <property type="match status" value="1"/>
</dbReference>
<comment type="caution">
    <text evidence="12">The sequence shown here is derived from an EMBL/GenBank/DDBJ whole genome shotgun (WGS) entry which is preliminary data.</text>
</comment>